<dbReference type="AlphaFoldDB" id="D7BEU5"/>
<dbReference type="eggNOG" id="COG1765">
    <property type="taxonomic scope" value="Bacteria"/>
</dbReference>
<keyword evidence="2" id="KW-1185">Reference proteome</keyword>
<dbReference type="InterPro" id="IPR036102">
    <property type="entry name" value="OsmC/Ohrsf"/>
</dbReference>
<gene>
    <name evidence="1" type="ordered locus">Mesil_1405</name>
</gene>
<accession>D7BEU5</accession>
<sequence>MATKRVVVHQLVGHRFLGINEQGDKVLIDGDQPASGMRPMELLLAALAGCTAYDVVDIMAKKRQPLARYRVETVGERAEEHPKRYTRIVVTHIASGPNVTQEALERAVELSHTKYCSVSATLNAQIETRVVVEPWVDESPRATGEAPA</sequence>
<dbReference type="PANTHER" id="PTHR34352">
    <property type="entry name" value="PROTEIN YHFA"/>
    <property type="match status" value="1"/>
</dbReference>
<dbReference type="OrthoDB" id="9804010at2"/>
<dbReference type="EMBL" id="CP002042">
    <property type="protein sequence ID" value="ADH63298.1"/>
    <property type="molecule type" value="Genomic_DNA"/>
</dbReference>
<dbReference type="InterPro" id="IPR003718">
    <property type="entry name" value="OsmC/Ohr_fam"/>
</dbReference>
<dbReference type="InterPro" id="IPR015946">
    <property type="entry name" value="KH_dom-like_a/b"/>
</dbReference>
<dbReference type="RefSeq" id="WP_013157867.1">
    <property type="nucleotide sequence ID" value="NC_014212.1"/>
</dbReference>
<proteinExistence type="predicted"/>
<dbReference type="SUPFAM" id="SSF82784">
    <property type="entry name" value="OsmC-like"/>
    <property type="match status" value="1"/>
</dbReference>
<reference evidence="1 2" key="1">
    <citation type="journal article" date="2010" name="Stand. Genomic Sci.">
        <title>Complete genome sequence of Meiothermus silvanus type strain (VI-R2).</title>
        <authorList>
            <person name="Sikorski J."/>
            <person name="Tindall B.J."/>
            <person name="Lowry S."/>
            <person name="Lucas S."/>
            <person name="Nolan M."/>
            <person name="Copeland A."/>
            <person name="Glavina Del Rio T."/>
            <person name="Tice H."/>
            <person name="Cheng J.F."/>
            <person name="Han C."/>
            <person name="Pitluck S."/>
            <person name="Liolios K."/>
            <person name="Ivanova N."/>
            <person name="Mavromatis K."/>
            <person name="Mikhailova N."/>
            <person name="Pati A."/>
            <person name="Goodwin L."/>
            <person name="Chen A."/>
            <person name="Palaniappan K."/>
            <person name="Land M."/>
            <person name="Hauser L."/>
            <person name="Chang Y.J."/>
            <person name="Jeffries C.D."/>
            <person name="Rohde M."/>
            <person name="Goker M."/>
            <person name="Woyke T."/>
            <person name="Bristow J."/>
            <person name="Eisen J.A."/>
            <person name="Markowitz V."/>
            <person name="Hugenholtz P."/>
            <person name="Kyrpides N.C."/>
            <person name="Klenk H.P."/>
            <person name="Lapidus A."/>
        </authorList>
    </citation>
    <scope>NUCLEOTIDE SEQUENCE [LARGE SCALE GENOMIC DNA]</scope>
    <source>
        <strain evidence="2">ATCC 700542 / DSM 9946 / VI-R2</strain>
    </source>
</reference>
<organism evidence="1 2">
    <name type="scientific">Allomeiothermus silvanus (strain ATCC 700542 / DSM 9946 / NBRC 106475 / NCIMB 13440 / VI-R2)</name>
    <name type="common">Thermus silvanus</name>
    <dbReference type="NCBI Taxonomy" id="526227"/>
    <lineage>
        <taxon>Bacteria</taxon>
        <taxon>Thermotogati</taxon>
        <taxon>Deinococcota</taxon>
        <taxon>Deinococci</taxon>
        <taxon>Thermales</taxon>
        <taxon>Thermaceae</taxon>
        <taxon>Allomeiothermus</taxon>
    </lineage>
</organism>
<protein>
    <submittedName>
        <fullName evidence="1">OsmC family protein</fullName>
    </submittedName>
</protein>
<dbReference type="Pfam" id="PF02566">
    <property type="entry name" value="OsmC"/>
    <property type="match status" value="1"/>
</dbReference>
<dbReference type="PANTHER" id="PTHR34352:SF1">
    <property type="entry name" value="PROTEIN YHFA"/>
    <property type="match status" value="1"/>
</dbReference>
<dbReference type="KEGG" id="msv:Mesil_1405"/>
<name>D7BEU5_ALLS1</name>
<dbReference type="STRING" id="526227.Mesil_1405"/>
<evidence type="ECO:0000313" key="2">
    <source>
        <dbReference type="Proteomes" id="UP000001916"/>
    </source>
</evidence>
<dbReference type="Proteomes" id="UP000001916">
    <property type="component" value="Chromosome"/>
</dbReference>
<dbReference type="HOGENOM" id="CLU_114057_1_1_0"/>
<evidence type="ECO:0000313" key="1">
    <source>
        <dbReference type="EMBL" id="ADH63298.1"/>
    </source>
</evidence>
<dbReference type="Gene3D" id="3.30.300.20">
    <property type="match status" value="1"/>
</dbReference>